<sequence length="492" mass="54530">MPSPEDQQISLLVADIPGVLQKSRSLFKEVRVITGPGSGYDVHDGRTGLPAVCAYIAAQESGYDKPNVQVSQKASCLQPKVFDRTLATVKRALVHHRQKKRSADTVPQQGPPEVSYTSMLETHRIGRRAMVKSFLERAQTYIAQGATSELINATVPEIMVATFAWVCEIIKKPIAGKGEGLSAQYGVSLTRHMELVAVARRACKPLKREIEKEIDELRLRRDSSARPPKTPLRTSSRLNPSSSRVLPTSSAAHSFSPTRPSLRTPGVTHMTPSERMLKRIASEAGIDPLGEETPSKKGRLMIGGYKTPHTPAPDDQFKDVLPYRAPDAIQPDSGYAIDDDAHTDAEIDVAGHATLPTSEEEIEVEVEPVEPWWTARNAEAGPSKPRQLAYQKRLPPESLGDEHAAGIDLDVDHTGDGAEHAEDVEEVEDGEDIEDDKLPPMRRPRPVFADCVQWRARAPQTKRVWEQAEVALRTWIEQYGEPFEDLRDRPVR</sequence>
<dbReference type="Proteomes" id="UP000814128">
    <property type="component" value="Unassembled WGS sequence"/>
</dbReference>
<evidence type="ECO:0000313" key="2">
    <source>
        <dbReference type="Proteomes" id="UP000814128"/>
    </source>
</evidence>
<reference evidence="1" key="1">
    <citation type="submission" date="2021-02" db="EMBL/GenBank/DDBJ databases">
        <authorList>
            <consortium name="DOE Joint Genome Institute"/>
            <person name="Ahrendt S."/>
            <person name="Looney B.P."/>
            <person name="Miyauchi S."/>
            <person name="Morin E."/>
            <person name="Drula E."/>
            <person name="Courty P.E."/>
            <person name="Chicoki N."/>
            <person name="Fauchery L."/>
            <person name="Kohler A."/>
            <person name="Kuo A."/>
            <person name="Labutti K."/>
            <person name="Pangilinan J."/>
            <person name="Lipzen A."/>
            <person name="Riley R."/>
            <person name="Andreopoulos W."/>
            <person name="He G."/>
            <person name="Johnson J."/>
            <person name="Barry K.W."/>
            <person name="Grigoriev I.V."/>
            <person name="Nagy L."/>
            <person name="Hibbett D."/>
            <person name="Henrissat B."/>
            <person name="Matheny P.B."/>
            <person name="Labbe J."/>
            <person name="Martin F."/>
        </authorList>
    </citation>
    <scope>NUCLEOTIDE SEQUENCE</scope>
    <source>
        <strain evidence="1">EC-137</strain>
    </source>
</reference>
<protein>
    <submittedName>
        <fullName evidence="1">Uncharacterized protein</fullName>
    </submittedName>
</protein>
<name>A0ACB8QHE5_9AGAM</name>
<reference evidence="1" key="2">
    <citation type="journal article" date="2022" name="New Phytol.">
        <title>Evolutionary transition to the ectomycorrhizal habit in the genomes of a hyperdiverse lineage of mushroom-forming fungi.</title>
        <authorList>
            <person name="Looney B."/>
            <person name="Miyauchi S."/>
            <person name="Morin E."/>
            <person name="Drula E."/>
            <person name="Courty P.E."/>
            <person name="Kohler A."/>
            <person name="Kuo A."/>
            <person name="LaButti K."/>
            <person name="Pangilinan J."/>
            <person name="Lipzen A."/>
            <person name="Riley R."/>
            <person name="Andreopoulos W."/>
            <person name="He G."/>
            <person name="Johnson J."/>
            <person name="Nolan M."/>
            <person name="Tritt A."/>
            <person name="Barry K.W."/>
            <person name="Grigoriev I.V."/>
            <person name="Nagy L.G."/>
            <person name="Hibbett D."/>
            <person name="Henrissat B."/>
            <person name="Matheny P.B."/>
            <person name="Labbe J."/>
            <person name="Martin F.M."/>
        </authorList>
    </citation>
    <scope>NUCLEOTIDE SEQUENCE</scope>
    <source>
        <strain evidence="1">EC-137</strain>
    </source>
</reference>
<gene>
    <name evidence="1" type="ORF">K488DRAFT_87243</name>
</gene>
<organism evidence="1 2">
    <name type="scientific">Vararia minispora EC-137</name>
    <dbReference type="NCBI Taxonomy" id="1314806"/>
    <lineage>
        <taxon>Eukaryota</taxon>
        <taxon>Fungi</taxon>
        <taxon>Dikarya</taxon>
        <taxon>Basidiomycota</taxon>
        <taxon>Agaricomycotina</taxon>
        <taxon>Agaricomycetes</taxon>
        <taxon>Russulales</taxon>
        <taxon>Lachnocladiaceae</taxon>
        <taxon>Vararia</taxon>
    </lineage>
</organism>
<comment type="caution">
    <text evidence="1">The sequence shown here is derived from an EMBL/GenBank/DDBJ whole genome shotgun (WGS) entry which is preliminary data.</text>
</comment>
<dbReference type="EMBL" id="MU273597">
    <property type="protein sequence ID" value="KAI0030993.1"/>
    <property type="molecule type" value="Genomic_DNA"/>
</dbReference>
<keyword evidence="2" id="KW-1185">Reference proteome</keyword>
<accession>A0ACB8QHE5</accession>
<proteinExistence type="predicted"/>
<evidence type="ECO:0000313" key="1">
    <source>
        <dbReference type="EMBL" id="KAI0030993.1"/>
    </source>
</evidence>